<name>A0ABT8S697_9BURK</name>
<dbReference type="Pfam" id="PF12322">
    <property type="entry name" value="T4_baseplate"/>
    <property type="match status" value="1"/>
</dbReference>
<organism evidence="1 2">
    <name type="scientific">Variovorax ginsengisoli</name>
    <dbReference type="NCBI Taxonomy" id="363844"/>
    <lineage>
        <taxon>Bacteria</taxon>
        <taxon>Pseudomonadati</taxon>
        <taxon>Pseudomonadota</taxon>
        <taxon>Betaproteobacteria</taxon>
        <taxon>Burkholderiales</taxon>
        <taxon>Comamonadaceae</taxon>
        <taxon>Variovorax</taxon>
    </lineage>
</organism>
<evidence type="ECO:0008006" key="3">
    <source>
        <dbReference type="Google" id="ProtNLM"/>
    </source>
</evidence>
<proteinExistence type="predicted"/>
<accession>A0ABT8S697</accession>
<sequence>MDTLADSDLLHLWETMRRQTLPRRAAALLAVAAPDLASGRLAGLSLGERERRLLDLHAHCFGARLACVADCPQCGEAFEFELDARALAAGLPVPAEAAPTRTVESGDLRVEMRLPTVADSIALADEDDVRHAYSRLLDRCLACTTRTGEAMAPQALPPALLEEAAAWMEAADPAAELMISMACPACDAVLGEPIDLAAFCWAEVEARAPRLLAEVDALASRYGWSEADILSMSRVRRDAYLALVLS</sequence>
<gene>
    <name evidence="1" type="ORF">Q2T77_18435</name>
</gene>
<evidence type="ECO:0000313" key="2">
    <source>
        <dbReference type="Proteomes" id="UP001169027"/>
    </source>
</evidence>
<dbReference type="EMBL" id="JAUKVY010000013">
    <property type="protein sequence ID" value="MDO1534270.1"/>
    <property type="molecule type" value="Genomic_DNA"/>
</dbReference>
<dbReference type="InterPro" id="IPR024364">
    <property type="entry name" value="Baseplate_phage_T4-like"/>
</dbReference>
<reference evidence="1" key="1">
    <citation type="submission" date="2023-06" db="EMBL/GenBank/DDBJ databases">
        <authorList>
            <person name="Jiang Y."/>
            <person name="Liu Q."/>
        </authorList>
    </citation>
    <scope>NUCLEOTIDE SEQUENCE</scope>
    <source>
        <strain evidence="1">CGMCC 1.12090</strain>
    </source>
</reference>
<keyword evidence="2" id="KW-1185">Reference proteome</keyword>
<comment type="caution">
    <text evidence="1">The sequence shown here is derived from an EMBL/GenBank/DDBJ whole genome shotgun (WGS) entry which is preliminary data.</text>
</comment>
<dbReference type="RefSeq" id="WP_301811759.1">
    <property type="nucleotide sequence ID" value="NZ_JAUJZH010000013.1"/>
</dbReference>
<protein>
    <recommendedName>
        <fullName evidence="3">Phage baseplate protein</fullName>
    </recommendedName>
</protein>
<evidence type="ECO:0000313" key="1">
    <source>
        <dbReference type="EMBL" id="MDO1534270.1"/>
    </source>
</evidence>
<dbReference type="Proteomes" id="UP001169027">
    <property type="component" value="Unassembled WGS sequence"/>
</dbReference>